<feature type="compositionally biased region" description="Basic and acidic residues" evidence="14">
    <location>
        <begin position="277"/>
        <end position="293"/>
    </location>
</feature>
<evidence type="ECO:0000256" key="6">
    <source>
        <dbReference type="ARBA" id="ARBA00022843"/>
    </source>
</evidence>
<evidence type="ECO:0000256" key="5">
    <source>
        <dbReference type="ARBA" id="ARBA00022553"/>
    </source>
</evidence>
<name>V4NXT7_EUTSA</name>
<evidence type="ECO:0000313" key="17">
    <source>
        <dbReference type="Proteomes" id="UP000030689"/>
    </source>
</evidence>
<accession>V4NXT7</accession>
<dbReference type="PANTHER" id="PTHR13453">
    <property type="entry name" value="KAT8 REGULATORY NSL COMPLEX SUBUNIT 2"/>
    <property type="match status" value="1"/>
</dbReference>
<comment type="subcellular location">
    <subcellularLocation>
        <location evidence="2">Mitochondrion</location>
    </subcellularLocation>
    <subcellularLocation>
        <location evidence="1">Nucleus</location>
    </subcellularLocation>
</comment>
<keyword evidence="6" id="KW-0832">Ubl conjugation</keyword>
<evidence type="ECO:0000256" key="3">
    <source>
        <dbReference type="ARBA" id="ARBA00015508"/>
    </source>
</evidence>
<dbReference type="AlphaFoldDB" id="V4NXT7"/>
<dbReference type="GO" id="GO:0005739">
    <property type="term" value="C:mitochondrion"/>
    <property type="evidence" value="ECO:0007669"/>
    <property type="project" value="UniProtKB-SubCell"/>
</dbReference>
<reference evidence="16 17" key="1">
    <citation type="journal article" date="2013" name="Front. Plant Sci.">
        <title>The Reference Genome of the Halophytic Plant Eutrema salsugineum.</title>
        <authorList>
            <person name="Yang R."/>
            <person name="Jarvis D.E."/>
            <person name="Chen H."/>
            <person name="Beilstein M.A."/>
            <person name="Grimwood J."/>
            <person name="Jenkins J."/>
            <person name="Shu S."/>
            <person name="Prochnik S."/>
            <person name="Xin M."/>
            <person name="Ma C."/>
            <person name="Schmutz J."/>
            <person name="Wing R.A."/>
            <person name="Mitchell-Olds T."/>
            <person name="Schumaker K.S."/>
            <person name="Wang X."/>
        </authorList>
    </citation>
    <scope>NUCLEOTIDE SEQUENCE [LARGE SCALE GENOMIC DNA]</scope>
</reference>
<feature type="domain" description="KANL2-like probable zinc-finger" evidence="15">
    <location>
        <begin position="170"/>
        <end position="231"/>
    </location>
</feature>
<comment type="subunit">
    <text evidence="13">Component of the NSL complex at least composed of KAT8/MOF, KANSL1, KANSL2, KANSL3, MCRS1, PHF20, OGT1/OGT, WDR5 and HCFC1.</text>
</comment>
<evidence type="ECO:0000256" key="11">
    <source>
        <dbReference type="ARBA" id="ARBA00033378"/>
    </source>
</evidence>
<organism evidence="16 17">
    <name type="scientific">Eutrema salsugineum</name>
    <name type="common">Saltwater cress</name>
    <name type="synonym">Sisymbrium salsugineum</name>
    <dbReference type="NCBI Taxonomy" id="72664"/>
    <lineage>
        <taxon>Eukaryota</taxon>
        <taxon>Viridiplantae</taxon>
        <taxon>Streptophyta</taxon>
        <taxon>Embryophyta</taxon>
        <taxon>Tracheophyta</taxon>
        <taxon>Spermatophyta</taxon>
        <taxon>Magnoliopsida</taxon>
        <taxon>eudicotyledons</taxon>
        <taxon>Gunneridae</taxon>
        <taxon>Pentapetalae</taxon>
        <taxon>rosids</taxon>
        <taxon>malvids</taxon>
        <taxon>Brassicales</taxon>
        <taxon>Brassicaceae</taxon>
        <taxon>Eutremeae</taxon>
        <taxon>Eutrema</taxon>
    </lineage>
</organism>
<feature type="compositionally biased region" description="Low complexity" evidence="14">
    <location>
        <begin position="145"/>
        <end position="155"/>
    </location>
</feature>
<dbReference type="Proteomes" id="UP000030689">
    <property type="component" value="Unassembled WGS sequence"/>
</dbReference>
<dbReference type="KEGG" id="eus:EUTSA_v10017019mg"/>
<evidence type="ECO:0000256" key="14">
    <source>
        <dbReference type="SAM" id="MobiDB-lite"/>
    </source>
</evidence>
<feature type="compositionally biased region" description="Basic and acidic residues" evidence="14">
    <location>
        <begin position="131"/>
        <end position="141"/>
    </location>
</feature>
<keyword evidence="17" id="KW-1185">Reference proteome</keyword>
<evidence type="ECO:0000256" key="12">
    <source>
        <dbReference type="ARBA" id="ARBA00093359"/>
    </source>
</evidence>
<feature type="compositionally biased region" description="Low complexity" evidence="14">
    <location>
        <begin position="22"/>
        <end position="38"/>
    </location>
</feature>
<sequence>MTSASKNPQQNPFSLKPPRPPSSVAASSPAVASTSAEPQIRTPNPNPSSNASNSPITISPEDQILAGSSHLTRPELLQRRSHNLKQLAKCYRDHYWALMEDLKSQHRDYYWRYGVSPFKDEQNQANKRRRLGPEGESRDGDAVEGSGDNGNNNDGVKVDQYANSNCGSCMYGCKAKAMALTRYCQLHILKDSNQKLYTGCTNVIKRAPAGPLLCGKPTLASTVPALCNAHFQKAQKNVAKALKDAGHNVSSTSKPPPKLHVIVAAFVHHIQAKRKNQRNEGKLKSVVKEENTS</sequence>
<keyword evidence="5" id="KW-0597">Phosphoprotein</keyword>
<feature type="compositionally biased region" description="Polar residues" evidence="14">
    <location>
        <begin position="1"/>
        <end position="13"/>
    </location>
</feature>
<dbReference type="GO" id="GO:0005634">
    <property type="term" value="C:nucleus"/>
    <property type="evidence" value="ECO:0007669"/>
    <property type="project" value="UniProtKB-SubCell"/>
</dbReference>
<feature type="region of interest" description="Disordered" evidence="14">
    <location>
        <begin position="273"/>
        <end position="293"/>
    </location>
</feature>
<evidence type="ECO:0000256" key="8">
    <source>
        <dbReference type="ARBA" id="ARBA00023128"/>
    </source>
</evidence>
<dbReference type="OMA" id="RYCQLHI"/>
<feature type="region of interest" description="Disordered" evidence="14">
    <location>
        <begin position="121"/>
        <end position="156"/>
    </location>
</feature>
<dbReference type="GO" id="GO:0044545">
    <property type="term" value="C:NSL complex"/>
    <property type="evidence" value="ECO:0007669"/>
    <property type="project" value="TreeGrafter"/>
</dbReference>
<dbReference type="InterPro" id="IPR026316">
    <property type="entry name" value="NSL2"/>
</dbReference>
<dbReference type="InterPro" id="IPR025927">
    <property type="entry name" value="Znf_KANL2-like"/>
</dbReference>
<dbReference type="EMBL" id="KI517385">
    <property type="protein sequence ID" value="ESQ51746.1"/>
    <property type="molecule type" value="Genomic_DNA"/>
</dbReference>
<evidence type="ECO:0000256" key="1">
    <source>
        <dbReference type="ARBA" id="ARBA00004123"/>
    </source>
</evidence>
<protein>
    <recommendedName>
        <fullName evidence="3">KAT8 regulatory NSL complex subunit 2</fullName>
    </recommendedName>
    <alternativeName>
        <fullName evidence="11">NSL complex protein NSL2</fullName>
    </alternativeName>
    <alternativeName>
        <fullName evidence="10">Non-specific lethal 2 homolog</fullName>
    </alternativeName>
</protein>
<evidence type="ECO:0000313" key="16">
    <source>
        <dbReference type="EMBL" id="ESQ51746.1"/>
    </source>
</evidence>
<keyword evidence="9" id="KW-0539">Nucleus</keyword>
<dbReference type="Pfam" id="PF13891">
    <property type="entry name" value="zf-C3HC3H_KANSL2"/>
    <property type="match status" value="1"/>
</dbReference>
<evidence type="ECO:0000256" key="4">
    <source>
        <dbReference type="ARBA" id="ARBA00022499"/>
    </source>
</evidence>
<gene>
    <name evidence="16" type="ORF">EUTSA_v10017019mg</name>
</gene>
<dbReference type="OrthoDB" id="677315at2759"/>
<keyword evidence="4" id="KW-1017">Isopeptide bond</keyword>
<dbReference type="Gramene" id="ESQ51746">
    <property type="protein sequence ID" value="ESQ51746"/>
    <property type="gene ID" value="EUTSA_v10017019mg"/>
</dbReference>
<dbReference type="eggNOG" id="ENOG502RXKY">
    <property type="taxonomic scope" value="Eukaryota"/>
</dbReference>
<evidence type="ECO:0000256" key="13">
    <source>
        <dbReference type="ARBA" id="ARBA00093543"/>
    </source>
</evidence>
<proteinExistence type="predicted"/>
<evidence type="ECO:0000256" key="2">
    <source>
        <dbReference type="ARBA" id="ARBA00004173"/>
    </source>
</evidence>
<dbReference type="PANTHER" id="PTHR13453:SF1">
    <property type="entry name" value="KAT8 REGULATORY NSL COMPLEX SUBUNIT 2"/>
    <property type="match status" value="1"/>
</dbReference>
<evidence type="ECO:0000256" key="7">
    <source>
        <dbReference type="ARBA" id="ARBA00022853"/>
    </source>
</evidence>
<dbReference type="GO" id="GO:0006325">
    <property type="term" value="P:chromatin organization"/>
    <property type="evidence" value="ECO:0007669"/>
    <property type="project" value="UniProtKB-KW"/>
</dbReference>
<keyword evidence="7" id="KW-0156">Chromatin regulator</keyword>
<evidence type="ECO:0000256" key="10">
    <source>
        <dbReference type="ARBA" id="ARBA00032947"/>
    </source>
</evidence>
<keyword evidence="8" id="KW-0496">Mitochondrion</keyword>
<comment type="function">
    <text evidence="12">Non-catalytic component of the NSL histone acetyltransferase complex, a multiprotein complex that mediates histone H4 acetylation at 'Lys-5'- and 'Lys-8' (H4K5ac and H4K8ac) at transcription start sites and promotes transcription initiation. Required for NSL complex stability and for transcription of intraciliary transport genes in both ciliated and non-ciliated cells by regulating histone H4 acetylation at 'Lys-5'- and 'Lys-12' (H4K5ac and H4K12ac). This is necessary for cilium assembly in ciliated cells and for organization of the microtubule cytoskeleton in non-ciliated cells. Required within the NSL complex to maintain nuclear architecture stability by promoting KAT8-mediated acetylation of lamin LMNA.</text>
</comment>
<feature type="region of interest" description="Disordered" evidence="14">
    <location>
        <begin position="1"/>
        <end position="59"/>
    </location>
</feature>
<evidence type="ECO:0000256" key="9">
    <source>
        <dbReference type="ARBA" id="ARBA00023242"/>
    </source>
</evidence>
<evidence type="ECO:0000259" key="15">
    <source>
        <dbReference type="Pfam" id="PF13891"/>
    </source>
</evidence>